<reference evidence="7 8" key="2">
    <citation type="submission" date="2019-05" db="EMBL/GenBank/DDBJ databases">
        <title>Genome evolution of the obligate endosymbiont Buchnera aphidicola.</title>
        <authorList>
            <person name="Moran N.A."/>
        </authorList>
    </citation>
    <scope>NUCLEOTIDE SEQUENCE [LARGE SCALE GENOMIC DNA]</scope>
    <source>
        <strain evidence="7 8">Lps</strain>
    </source>
</reference>
<proteinExistence type="inferred from homology"/>
<reference evidence="7 8" key="1">
    <citation type="submission" date="2018-12" db="EMBL/GenBank/DDBJ databases">
        <authorList>
            <person name="Chong R.A."/>
        </authorList>
    </citation>
    <scope>NUCLEOTIDE SEQUENCE [LARGE SCALE GENOMIC DNA]</scope>
    <source>
        <strain evidence="7 8">Lps</strain>
    </source>
</reference>
<dbReference type="RefSeq" id="WP_158356140.1">
    <property type="nucleotide sequence ID" value="NZ_CP034870.1"/>
</dbReference>
<dbReference type="Gene3D" id="3.30.1420.10">
    <property type="match status" value="1"/>
</dbReference>
<dbReference type="GO" id="GO:0005737">
    <property type="term" value="C:cytoplasm"/>
    <property type="evidence" value="ECO:0007669"/>
    <property type="project" value="UniProtKB-SubCell"/>
</dbReference>
<evidence type="ECO:0000256" key="2">
    <source>
        <dbReference type="ARBA" id="ARBA00022490"/>
    </source>
</evidence>
<dbReference type="InterPro" id="IPR025526">
    <property type="entry name" value="DsrC-like_dom_sf"/>
</dbReference>
<keyword evidence="5" id="KW-0808">Transferase</keyword>
<dbReference type="PANTHER" id="PTHR37010:SF1">
    <property type="entry name" value="SULFURTRANSFERASE TUSE"/>
    <property type="match status" value="1"/>
</dbReference>
<dbReference type="Gene3D" id="1.10.10.370">
    <property type="entry name" value="DsrC-like protein, C-terminal domain"/>
    <property type="match status" value="1"/>
</dbReference>
<dbReference type="Proteomes" id="UP000298564">
    <property type="component" value="Chromosome"/>
</dbReference>
<evidence type="ECO:0000256" key="5">
    <source>
        <dbReference type="PIRNR" id="PIRNR006223"/>
    </source>
</evidence>
<organism evidence="7 8">
    <name type="scientific">Buchnera aphidicola</name>
    <name type="common">Lipaphis pseudobrassicae</name>
    <dbReference type="NCBI Taxonomy" id="1258543"/>
    <lineage>
        <taxon>Bacteria</taxon>
        <taxon>Pseudomonadati</taxon>
        <taxon>Pseudomonadota</taxon>
        <taxon>Gammaproteobacteria</taxon>
        <taxon>Enterobacterales</taxon>
        <taxon>Erwiniaceae</taxon>
        <taxon>Buchnera</taxon>
    </lineage>
</organism>
<name>A0A4D6Y7U7_9GAMM</name>
<dbReference type="NCBIfam" id="TIGR03342">
    <property type="entry name" value="dsrC_tusE_dsvC"/>
    <property type="match status" value="1"/>
</dbReference>
<comment type="similarity">
    <text evidence="5">Belongs to the dsrC/tusE family.</text>
</comment>
<dbReference type="InterPro" id="IPR007453">
    <property type="entry name" value="DsrC/TusE"/>
</dbReference>
<gene>
    <name evidence="7" type="primary">tusE</name>
    <name evidence="7" type="ORF">D9V70_02400</name>
</gene>
<dbReference type="EC" id="2.8.1.-" evidence="5"/>
<comment type="subcellular location">
    <subcellularLocation>
        <location evidence="1">Cytoplasm</location>
    </subcellularLocation>
</comment>
<dbReference type="AlphaFoldDB" id="A0A4D6Y7U7"/>
<dbReference type="GO" id="GO:0016740">
    <property type="term" value="F:transferase activity"/>
    <property type="evidence" value="ECO:0007669"/>
    <property type="project" value="UniProtKB-KW"/>
</dbReference>
<dbReference type="Pfam" id="PF04358">
    <property type="entry name" value="DsrC"/>
    <property type="match status" value="1"/>
</dbReference>
<dbReference type="GO" id="GO:0002143">
    <property type="term" value="P:tRNA wobble position uridine thiolation"/>
    <property type="evidence" value="ECO:0007669"/>
    <property type="project" value="TreeGrafter"/>
</dbReference>
<evidence type="ECO:0000256" key="3">
    <source>
        <dbReference type="ARBA" id="ARBA00025277"/>
    </source>
</evidence>
<evidence type="ECO:0000256" key="4">
    <source>
        <dbReference type="ARBA" id="ARBA00025918"/>
    </source>
</evidence>
<evidence type="ECO:0000313" key="7">
    <source>
        <dbReference type="EMBL" id="QCI22298.1"/>
    </source>
</evidence>
<dbReference type="OrthoDB" id="9786347at2"/>
<evidence type="ECO:0000256" key="1">
    <source>
        <dbReference type="ARBA" id="ARBA00004496"/>
    </source>
</evidence>
<feature type="active site" description="Cysteine persulfide intermediate" evidence="6">
    <location>
        <position position="113"/>
    </location>
</feature>
<dbReference type="InterPro" id="IPR042072">
    <property type="entry name" value="DsrC-like_C"/>
</dbReference>
<dbReference type="PIRSF" id="PIRSF006223">
    <property type="entry name" value="DsrC_TusE"/>
    <property type="match status" value="1"/>
</dbReference>
<accession>A0A4D6Y7U7</accession>
<dbReference type="InterPro" id="IPR043163">
    <property type="entry name" value="DsrC-like_N"/>
</dbReference>
<dbReference type="PANTHER" id="PTHR37010">
    <property type="entry name" value="SULFURTRANSFERASE TUSE"/>
    <property type="match status" value="1"/>
</dbReference>
<dbReference type="GO" id="GO:0097163">
    <property type="term" value="F:sulfur carrier activity"/>
    <property type="evidence" value="ECO:0007669"/>
    <property type="project" value="TreeGrafter"/>
</dbReference>
<dbReference type="SUPFAM" id="SSF69721">
    <property type="entry name" value="DsrC, the gamma subunit of dissimilatory sulfite reductase"/>
    <property type="match status" value="1"/>
</dbReference>
<keyword evidence="2" id="KW-0963">Cytoplasm</keyword>
<evidence type="ECO:0000256" key="6">
    <source>
        <dbReference type="PIRSR" id="PIRSR006223-50"/>
    </source>
</evidence>
<sequence>MNTKKIVTYTYENVKKDKEGYLKKSKDWSILIAKEIAKKENIHLSSEHWVIIMFIRKFYLQFNVTPSMRMLISSIKKEIGESNSNSIYLFTLFPKGPAEQASKIAGIPKPTKCL</sequence>
<dbReference type="EMBL" id="CP034870">
    <property type="protein sequence ID" value="QCI22298.1"/>
    <property type="molecule type" value="Genomic_DNA"/>
</dbReference>
<comment type="function">
    <text evidence="3">Part of a sulfur-relay system required for 2-thiolation of 5-methylaminomethyl-2-thiouridine (mnm(5)s(2)U) at tRNA wobble positions. Could accept sulfur from TusD.</text>
</comment>
<comment type="subunit">
    <text evidence="4">Interacts with the TusBCD complex. Interacts with MnmA.</text>
</comment>
<evidence type="ECO:0000313" key="8">
    <source>
        <dbReference type="Proteomes" id="UP000298564"/>
    </source>
</evidence>
<protein>
    <recommendedName>
        <fullName evidence="5">Sulfurtransferase</fullName>
        <ecNumber evidence="5">2.8.1.-</ecNumber>
    </recommendedName>
</protein>